<evidence type="ECO:0000313" key="3">
    <source>
        <dbReference type="Proteomes" id="UP001164909"/>
    </source>
</evidence>
<feature type="domain" description="NodB homology" evidence="1">
    <location>
        <begin position="105"/>
        <end position="293"/>
    </location>
</feature>
<dbReference type="PANTHER" id="PTHR10587:SF125">
    <property type="entry name" value="POLYSACCHARIDE DEACETYLASE YHEN-RELATED"/>
    <property type="match status" value="1"/>
</dbReference>
<dbReference type="PROSITE" id="PS51677">
    <property type="entry name" value="NODB"/>
    <property type="match status" value="1"/>
</dbReference>
<dbReference type="Pfam" id="PF01522">
    <property type="entry name" value="Polysacc_deac_1"/>
    <property type="match status" value="1"/>
</dbReference>
<dbReference type="PANTHER" id="PTHR10587">
    <property type="entry name" value="GLYCOSYL TRANSFERASE-RELATED"/>
    <property type="match status" value="1"/>
</dbReference>
<dbReference type="InterPro" id="IPR050248">
    <property type="entry name" value="Polysacc_deacetylase_ArnD"/>
</dbReference>
<keyword evidence="3" id="KW-1185">Reference proteome</keyword>
<dbReference type="CDD" id="cd10944">
    <property type="entry name" value="CE4_SmPgdA_like"/>
    <property type="match status" value="1"/>
</dbReference>
<proteinExistence type="predicted"/>
<protein>
    <submittedName>
        <fullName evidence="2">Polysaccharide deacetylase</fullName>
    </submittedName>
</protein>
<organism evidence="2 3">
    <name type="scientific">Caldicellulosiruptor morganii</name>
    <dbReference type="NCBI Taxonomy" id="1387555"/>
    <lineage>
        <taxon>Bacteria</taxon>
        <taxon>Bacillati</taxon>
        <taxon>Bacillota</taxon>
        <taxon>Bacillota incertae sedis</taxon>
        <taxon>Caldicellulosiruptorales</taxon>
        <taxon>Caldicellulosiruptoraceae</taxon>
        <taxon>Caldicellulosiruptor</taxon>
    </lineage>
</organism>
<dbReference type="Gene3D" id="3.20.20.370">
    <property type="entry name" value="Glycoside hydrolase/deacetylase"/>
    <property type="match status" value="1"/>
</dbReference>
<dbReference type="InterPro" id="IPR011330">
    <property type="entry name" value="Glyco_hydro/deAcase_b/a-brl"/>
</dbReference>
<evidence type="ECO:0000313" key="2">
    <source>
        <dbReference type="EMBL" id="WAM34572.1"/>
    </source>
</evidence>
<evidence type="ECO:0000259" key="1">
    <source>
        <dbReference type="PROSITE" id="PS51677"/>
    </source>
</evidence>
<gene>
    <name evidence="2" type="ORF">OTK00_000788</name>
</gene>
<dbReference type="InterPro" id="IPR002509">
    <property type="entry name" value="NODB_dom"/>
</dbReference>
<sequence length="312" mass="36120">MKAKKILAIIFLIFAAFLIVKFFSVKTEQILPHIILNTQLKNPGPERKPRSSFIISKKKQNVTGLSKPSQRNTENVSKQVYYDNNTTNSNTYQKDKLNIQKPSEKVVYLTIDDGPSPETPKILEILDKEKIKASFFVVGYNCIKYPNFLKQISQKGHLIGNHSYSHSYKFIYKSFKNFVEDFNRAEYVIYKITGKKPKYYRFPGGSLNRVSPQIKEFLDKNRITYIDWNAITGDSAKNHEKLTYKEIIKITFSTAKNKNEIVLLMHDSPVKKNVIEALSYIIKEFKKQGYVFETVDKMSKPLQFKIKAASSN</sequence>
<dbReference type="Proteomes" id="UP001164909">
    <property type="component" value="Chromosome"/>
</dbReference>
<dbReference type="RefSeq" id="WP_045169141.1">
    <property type="nucleotide sequence ID" value="NZ_CP113865.1"/>
</dbReference>
<dbReference type="EMBL" id="CP113865">
    <property type="protein sequence ID" value="WAM34572.1"/>
    <property type="molecule type" value="Genomic_DNA"/>
</dbReference>
<name>A0ABY7BP25_9FIRM</name>
<dbReference type="SUPFAM" id="SSF88713">
    <property type="entry name" value="Glycoside hydrolase/deacetylase"/>
    <property type="match status" value="1"/>
</dbReference>
<accession>A0ABY7BP25</accession>
<reference evidence="2" key="1">
    <citation type="submission" date="2022-12" db="EMBL/GenBank/DDBJ databases">
        <authorList>
            <person name="Bing R.G."/>
            <person name="Willard D.J."/>
            <person name="Manesh M.J.H."/>
            <person name="Laemthong T."/>
            <person name="Crosby J.R."/>
            <person name="Kelly R.M."/>
        </authorList>
    </citation>
    <scope>NUCLEOTIDE SEQUENCE</scope>
    <source>
        <strain evidence="2">DSM 8990</strain>
    </source>
</reference>